<protein>
    <submittedName>
        <fullName evidence="5">DUF3892 domain-containing protein</fullName>
    </submittedName>
</protein>
<evidence type="ECO:0000313" key="5">
    <source>
        <dbReference type="EMBL" id="XDJ78534.1"/>
    </source>
</evidence>
<evidence type="ECO:0000313" key="3">
    <source>
        <dbReference type="EMBL" id="XDJ64224.1"/>
    </source>
</evidence>
<evidence type="ECO:0000313" key="4">
    <source>
        <dbReference type="EMBL" id="XDJ67348.1"/>
    </source>
</evidence>
<sequence length="100" mass="11146">MRRQVTCINKLDRHDPTERITHIGGLGWRIPAQQAIQDLLSPFGNRYFVMRTLLTGEVDVIVKYRLGVPYLNTEADGESQNNLLSLPECTSTGAAGGLYL</sequence>
<dbReference type="EMBL" id="CP158265">
    <property type="protein sequence ID" value="XDJ78534.1"/>
    <property type="molecule type" value="Genomic_DNA"/>
</dbReference>
<accession>A0AB39FL37</accession>
<dbReference type="AlphaFoldDB" id="A0AB39FL37"/>
<dbReference type="EMBL" id="CP158260">
    <property type="protein sequence ID" value="XDJ64224.1"/>
    <property type="molecule type" value="Genomic_DNA"/>
</dbReference>
<evidence type="ECO:0000313" key="2">
    <source>
        <dbReference type="EMBL" id="XDJ61160.1"/>
    </source>
</evidence>
<name>A0AB39FL37_9BURK</name>
<dbReference type="Pfam" id="PF13031">
    <property type="entry name" value="DUF3892"/>
    <property type="match status" value="1"/>
</dbReference>
<gene>
    <name evidence="1" type="ORF">ABRY90_12865</name>
    <name evidence="4" type="ORF">ABRY91_04785</name>
    <name evidence="2" type="ORF">ABRY92_00595</name>
    <name evidence="3" type="ORF">ABRZ03_02415</name>
    <name evidence="5" type="ORF">ABRZ10_07020</name>
</gene>
<evidence type="ECO:0000313" key="1">
    <source>
        <dbReference type="EMBL" id="XDJ58133.1"/>
    </source>
</evidence>
<proteinExistence type="predicted"/>
<organism evidence="5">
    <name type="scientific">Castellaniella ginsengisoli</name>
    <dbReference type="NCBI Taxonomy" id="546114"/>
    <lineage>
        <taxon>Bacteria</taxon>
        <taxon>Pseudomonadati</taxon>
        <taxon>Pseudomonadota</taxon>
        <taxon>Betaproteobacteria</taxon>
        <taxon>Burkholderiales</taxon>
        <taxon>Alcaligenaceae</taxon>
        <taxon>Castellaniella</taxon>
    </lineage>
</organism>
<dbReference type="InterPro" id="IPR024997">
    <property type="entry name" value="DUF3892"/>
</dbReference>
<dbReference type="RefSeq" id="WP_368648557.1">
    <property type="nucleotide sequence ID" value="NZ_CP158258.1"/>
</dbReference>
<reference evidence="5" key="1">
    <citation type="submission" date="2024-05" db="EMBL/GenBank/DDBJ databases">
        <authorList>
            <person name="Luo Y.-C."/>
            <person name="Nicholds J."/>
            <person name="Mortimer T."/>
            <person name="Maboni G."/>
        </authorList>
    </citation>
    <scope>NUCLEOTIDE SEQUENCE</scope>
    <source>
        <strain evidence="5">143769</strain>
        <strain evidence="4">145849</strain>
        <strain evidence="3">145850</strain>
        <strain evidence="2">145852</strain>
        <strain evidence="1">148131</strain>
    </source>
</reference>
<dbReference type="EMBL" id="CP158259">
    <property type="protein sequence ID" value="XDJ61160.1"/>
    <property type="molecule type" value="Genomic_DNA"/>
</dbReference>
<dbReference type="EMBL" id="CP158261">
    <property type="protein sequence ID" value="XDJ67348.1"/>
    <property type="molecule type" value="Genomic_DNA"/>
</dbReference>
<dbReference type="EMBL" id="CP158258">
    <property type="protein sequence ID" value="XDJ58133.1"/>
    <property type="molecule type" value="Genomic_DNA"/>
</dbReference>